<comment type="caution">
    <text evidence="2">The sequence shown here is derived from an EMBL/GenBank/DDBJ whole genome shotgun (WGS) entry which is preliminary data.</text>
</comment>
<evidence type="ECO:0000259" key="1">
    <source>
        <dbReference type="Pfam" id="PF14111"/>
    </source>
</evidence>
<organism evidence="2 3">
    <name type="scientific">Cephalotus follicularis</name>
    <name type="common">Albany pitcher plant</name>
    <dbReference type="NCBI Taxonomy" id="3775"/>
    <lineage>
        <taxon>Eukaryota</taxon>
        <taxon>Viridiplantae</taxon>
        <taxon>Streptophyta</taxon>
        <taxon>Embryophyta</taxon>
        <taxon>Tracheophyta</taxon>
        <taxon>Spermatophyta</taxon>
        <taxon>Magnoliopsida</taxon>
        <taxon>eudicotyledons</taxon>
        <taxon>Gunneridae</taxon>
        <taxon>Pentapetalae</taxon>
        <taxon>rosids</taxon>
        <taxon>fabids</taxon>
        <taxon>Oxalidales</taxon>
        <taxon>Cephalotaceae</taxon>
        <taxon>Cephalotus</taxon>
    </lineage>
</organism>
<dbReference type="InterPro" id="IPR025558">
    <property type="entry name" value="DUF4283"/>
</dbReference>
<proteinExistence type="predicted"/>
<evidence type="ECO:0000313" key="2">
    <source>
        <dbReference type="EMBL" id="GAV59043.1"/>
    </source>
</evidence>
<dbReference type="EMBL" id="BDDD01000094">
    <property type="protein sequence ID" value="GAV59043.1"/>
    <property type="molecule type" value="Genomic_DNA"/>
</dbReference>
<dbReference type="InParanoid" id="A0A1Q3AU05"/>
<evidence type="ECO:0000313" key="3">
    <source>
        <dbReference type="Proteomes" id="UP000187406"/>
    </source>
</evidence>
<keyword evidence="3" id="KW-1185">Reference proteome</keyword>
<name>A0A1Q3AU05_CEPFO</name>
<dbReference type="InterPro" id="IPR040256">
    <property type="entry name" value="At4g02000-like"/>
</dbReference>
<sequence>KVVTDQLEKKWGKWGSVQVITGANGNFLFKFDNSALCDLVLSNGPWEVWGAYLALRRWEEGMSLSKDSFSGIPVWVKLPNVLPELWTRHGLSYGASALGVPL</sequence>
<feature type="non-terminal residue" evidence="2">
    <location>
        <position position="102"/>
    </location>
</feature>
<accession>A0A1Q3AU05</accession>
<gene>
    <name evidence="2" type="ORF">CFOL_v3_02576</name>
</gene>
<dbReference type="PANTHER" id="PTHR31286:SF180">
    <property type="entry name" value="OS10G0362600 PROTEIN"/>
    <property type="match status" value="1"/>
</dbReference>
<protein>
    <submittedName>
        <fullName evidence="2">DUF4283 domain-containing protein</fullName>
    </submittedName>
</protein>
<reference evidence="3" key="1">
    <citation type="submission" date="2016-04" db="EMBL/GenBank/DDBJ databases">
        <title>Cephalotus genome sequencing.</title>
        <authorList>
            <person name="Fukushima K."/>
            <person name="Hasebe M."/>
            <person name="Fang X."/>
        </authorList>
    </citation>
    <scope>NUCLEOTIDE SEQUENCE [LARGE SCALE GENOMIC DNA]</scope>
    <source>
        <strain evidence="3">cv. St1</strain>
    </source>
</reference>
<dbReference type="Proteomes" id="UP000187406">
    <property type="component" value="Unassembled WGS sequence"/>
</dbReference>
<dbReference type="PANTHER" id="PTHR31286">
    <property type="entry name" value="GLYCINE-RICH CELL WALL STRUCTURAL PROTEIN 1.8-LIKE"/>
    <property type="match status" value="1"/>
</dbReference>
<feature type="non-terminal residue" evidence="2">
    <location>
        <position position="1"/>
    </location>
</feature>
<dbReference type="OrthoDB" id="1939300at2759"/>
<dbReference type="AlphaFoldDB" id="A0A1Q3AU05"/>
<feature type="domain" description="DUF4283" evidence="1">
    <location>
        <begin position="4"/>
        <end position="64"/>
    </location>
</feature>
<dbReference type="Pfam" id="PF14111">
    <property type="entry name" value="DUF4283"/>
    <property type="match status" value="1"/>
</dbReference>